<dbReference type="SUPFAM" id="SSF55144">
    <property type="entry name" value="LigT-like"/>
    <property type="match status" value="1"/>
</dbReference>
<gene>
    <name evidence="1" type="ORF">SAMN04488128_1011895</name>
</gene>
<dbReference type="GO" id="GO:0016874">
    <property type="term" value="F:ligase activity"/>
    <property type="evidence" value="ECO:0007669"/>
    <property type="project" value="UniProtKB-KW"/>
</dbReference>
<evidence type="ECO:0000313" key="1">
    <source>
        <dbReference type="EMBL" id="SJZ86080.1"/>
    </source>
</evidence>
<protein>
    <submittedName>
        <fullName evidence="1">2'-5' RNA ligase superfamily protein</fullName>
    </submittedName>
</protein>
<sequence length="174" mass="19993">MYQLQSKPVIITLEIAPSDMVRFNTLRELHFPAHANYLEAHLTLFYRLPGMEAVIPETLQQYSQRAPMLLQVNDVVNFGTGVAYTLHAPALQELHGELQAAFDPWLVRQDRQPLRPHITIQNKVTAFKAAQLHAQLKESFRSFEITATGFGTWAYLQGPWKALDKFMFREPCLK</sequence>
<dbReference type="Gene3D" id="3.90.1140.10">
    <property type="entry name" value="Cyclic phosphodiesterase"/>
    <property type="match status" value="1"/>
</dbReference>
<reference evidence="2" key="1">
    <citation type="submission" date="2017-02" db="EMBL/GenBank/DDBJ databases">
        <authorList>
            <person name="Varghese N."/>
            <person name="Submissions S."/>
        </authorList>
    </citation>
    <scope>NUCLEOTIDE SEQUENCE [LARGE SCALE GENOMIC DNA]</scope>
    <source>
        <strain evidence="2">DSM 22224</strain>
    </source>
</reference>
<dbReference type="STRING" id="634771.SAMN04488128_1011895"/>
<evidence type="ECO:0000313" key="2">
    <source>
        <dbReference type="Proteomes" id="UP000190367"/>
    </source>
</evidence>
<proteinExistence type="predicted"/>
<keyword evidence="2" id="KW-1185">Reference proteome</keyword>
<dbReference type="Proteomes" id="UP000190367">
    <property type="component" value="Unassembled WGS sequence"/>
</dbReference>
<name>A0A1T4P390_9BACT</name>
<accession>A0A1T4P390</accession>
<dbReference type="OrthoDB" id="793003at2"/>
<dbReference type="EMBL" id="FUWZ01000001">
    <property type="protein sequence ID" value="SJZ86080.1"/>
    <property type="molecule type" value="Genomic_DNA"/>
</dbReference>
<dbReference type="RefSeq" id="WP_078668454.1">
    <property type="nucleotide sequence ID" value="NZ_FUWZ01000001.1"/>
</dbReference>
<dbReference type="InterPro" id="IPR009097">
    <property type="entry name" value="Cyclic_Pdiesterase"/>
</dbReference>
<organism evidence="1 2">
    <name type="scientific">Chitinophaga eiseniae</name>
    <dbReference type="NCBI Taxonomy" id="634771"/>
    <lineage>
        <taxon>Bacteria</taxon>
        <taxon>Pseudomonadati</taxon>
        <taxon>Bacteroidota</taxon>
        <taxon>Chitinophagia</taxon>
        <taxon>Chitinophagales</taxon>
        <taxon>Chitinophagaceae</taxon>
        <taxon>Chitinophaga</taxon>
    </lineage>
</organism>
<keyword evidence="1" id="KW-0436">Ligase</keyword>
<dbReference type="AlphaFoldDB" id="A0A1T4P390"/>
<dbReference type="Pfam" id="PF13563">
    <property type="entry name" value="2_5_RNA_ligase2"/>
    <property type="match status" value="1"/>
</dbReference>